<organism evidence="2 3">
    <name type="scientific">Massilia haematophila</name>
    <dbReference type="NCBI Taxonomy" id="457923"/>
    <lineage>
        <taxon>Bacteria</taxon>
        <taxon>Pseudomonadati</taxon>
        <taxon>Pseudomonadota</taxon>
        <taxon>Betaproteobacteria</taxon>
        <taxon>Burkholderiales</taxon>
        <taxon>Oxalobacteraceae</taxon>
        <taxon>Telluria group</taxon>
        <taxon>Massilia</taxon>
    </lineage>
</organism>
<evidence type="ECO:0000256" key="1">
    <source>
        <dbReference type="SAM" id="SignalP"/>
    </source>
</evidence>
<dbReference type="RefSeq" id="WP_379736380.1">
    <property type="nucleotide sequence ID" value="NZ_JBHRVV010000001.1"/>
</dbReference>
<comment type="caution">
    <text evidence="2">The sequence shown here is derived from an EMBL/GenBank/DDBJ whole genome shotgun (WGS) entry which is preliminary data.</text>
</comment>
<evidence type="ECO:0000313" key="3">
    <source>
        <dbReference type="Proteomes" id="UP001595665"/>
    </source>
</evidence>
<evidence type="ECO:0000313" key="2">
    <source>
        <dbReference type="EMBL" id="MFC3459754.1"/>
    </source>
</evidence>
<dbReference type="EMBL" id="JBHRVV010000001">
    <property type="protein sequence ID" value="MFC3459754.1"/>
    <property type="molecule type" value="Genomic_DNA"/>
</dbReference>
<feature type="chain" id="PRO_5047302983" evidence="1">
    <location>
        <begin position="19"/>
        <end position="194"/>
    </location>
</feature>
<keyword evidence="3" id="KW-1185">Reference proteome</keyword>
<dbReference type="PROSITE" id="PS51257">
    <property type="entry name" value="PROKAR_LIPOPROTEIN"/>
    <property type="match status" value="1"/>
</dbReference>
<reference evidence="3" key="1">
    <citation type="journal article" date="2019" name="Int. J. Syst. Evol. Microbiol.">
        <title>The Global Catalogue of Microorganisms (GCM) 10K type strain sequencing project: providing services to taxonomists for standard genome sequencing and annotation.</title>
        <authorList>
            <consortium name="The Broad Institute Genomics Platform"/>
            <consortium name="The Broad Institute Genome Sequencing Center for Infectious Disease"/>
            <person name="Wu L."/>
            <person name="Ma J."/>
        </authorList>
    </citation>
    <scope>NUCLEOTIDE SEQUENCE [LARGE SCALE GENOMIC DNA]</scope>
    <source>
        <strain evidence="3">CCM 7480</strain>
    </source>
</reference>
<dbReference type="NCBIfam" id="NF038126">
    <property type="entry name" value="PEP_CTERM_FxDxF"/>
    <property type="match status" value="1"/>
</dbReference>
<gene>
    <name evidence="2" type="ORF">ACFOPH_16080</name>
</gene>
<proteinExistence type="predicted"/>
<sequence length="194" mass="19471">MKSTFLVLGALLAGAACAGPHAAAQTIERSVPISTIDDGAGGFNAYFGDGFAAAQSGRSFIDVFTFDVAGLPFDAAASVTSSYLNSPSDKDLRITALSLYRYDPATLDIVGPAIAGIDQTGFGADAPDSWSLAAYSLPAGAYAVRVDGVVRGAGGGSFGADLTVSPVPEAPGFALLLGGLAFGALVRRRMTAAA</sequence>
<feature type="signal peptide" evidence="1">
    <location>
        <begin position="1"/>
        <end position="18"/>
    </location>
</feature>
<protein>
    <submittedName>
        <fullName evidence="2">FxDxF family PEP-CTERM protein</fullName>
    </submittedName>
</protein>
<name>A0ABV7PKX0_9BURK</name>
<accession>A0ABV7PKX0</accession>
<keyword evidence="1" id="KW-0732">Signal</keyword>
<dbReference type="Proteomes" id="UP001595665">
    <property type="component" value="Unassembled WGS sequence"/>
</dbReference>